<feature type="compositionally biased region" description="Polar residues" evidence="1">
    <location>
        <begin position="12"/>
        <end position="21"/>
    </location>
</feature>
<feature type="compositionally biased region" description="Basic residues" evidence="1">
    <location>
        <begin position="1"/>
        <end position="11"/>
    </location>
</feature>
<accession>A0A9Q1RSK6</accession>
<sequence length="120" mass="13300">MIRRSKMRKGTTHSGNQQSHGWRQLLGKEGDTNIKVVQAEKKQSAEEHEVSKPIMIQDSSTSENKEHVKGVEHEHVHNKPLGDPPDGQQKKQIAAPESQRQQSDNSAATVETEISALADS</sequence>
<feature type="compositionally biased region" description="Basic and acidic residues" evidence="1">
    <location>
        <begin position="26"/>
        <end position="51"/>
    </location>
</feature>
<dbReference type="EMBL" id="JAJAGQ010000002">
    <property type="protein sequence ID" value="KAJ8571046.1"/>
    <property type="molecule type" value="Genomic_DNA"/>
</dbReference>
<evidence type="ECO:0000256" key="1">
    <source>
        <dbReference type="SAM" id="MobiDB-lite"/>
    </source>
</evidence>
<dbReference type="AlphaFoldDB" id="A0A9Q1RSK6"/>
<reference evidence="3" key="1">
    <citation type="journal article" date="2023" name="Proc. Natl. Acad. Sci. U.S.A.">
        <title>Genomic and structural basis for evolution of tropane alkaloid biosynthesis.</title>
        <authorList>
            <person name="Wanga Y.-J."/>
            <person name="Taina T."/>
            <person name="Yua J.-Y."/>
            <person name="Lia J."/>
            <person name="Xua B."/>
            <person name="Chenc J."/>
            <person name="D'Auriad J.C."/>
            <person name="Huanga J.-P."/>
            <person name="Huanga S.-X."/>
        </authorList>
    </citation>
    <scope>NUCLEOTIDE SEQUENCE [LARGE SCALE GENOMIC DNA]</scope>
    <source>
        <strain evidence="3">cv. KIB-2019</strain>
    </source>
</reference>
<evidence type="ECO:0000313" key="3">
    <source>
        <dbReference type="Proteomes" id="UP001152561"/>
    </source>
</evidence>
<organism evidence="2 3">
    <name type="scientific">Anisodus acutangulus</name>
    <dbReference type="NCBI Taxonomy" id="402998"/>
    <lineage>
        <taxon>Eukaryota</taxon>
        <taxon>Viridiplantae</taxon>
        <taxon>Streptophyta</taxon>
        <taxon>Embryophyta</taxon>
        <taxon>Tracheophyta</taxon>
        <taxon>Spermatophyta</taxon>
        <taxon>Magnoliopsida</taxon>
        <taxon>eudicotyledons</taxon>
        <taxon>Gunneridae</taxon>
        <taxon>Pentapetalae</taxon>
        <taxon>asterids</taxon>
        <taxon>lamiids</taxon>
        <taxon>Solanales</taxon>
        <taxon>Solanaceae</taxon>
        <taxon>Solanoideae</taxon>
        <taxon>Hyoscyameae</taxon>
        <taxon>Anisodus</taxon>
    </lineage>
</organism>
<protein>
    <submittedName>
        <fullName evidence="2">Uncharacterized protein</fullName>
    </submittedName>
</protein>
<keyword evidence="3" id="KW-1185">Reference proteome</keyword>
<comment type="caution">
    <text evidence="2">The sequence shown here is derived from an EMBL/GenBank/DDBJ whole genome shotgun (WGS) entry which is preliminary data.</text>
</comment>
<feature type="region of interest" description="Disordered" evidence="1">
    <location>
        <begin position="1"/>
        <end position="120"/>
    </location>
</feature>
<dbReference type="Proteomes" id="UP001152561">
    <property type="component" value="Unassembled WGS sequence"/>
</dbReference>
<proteinExistence type="predicted"/>
<gene>
    <name evidence="2" type="ORF">K7X08_038018</name>
</gene>
<name>A0A9Q1RSK6_9SOLA</name>
<feature type="compositionally biased region" description="Polar residues" evidence="1">
    <location>
        <begin position="98"/>
        <end position="109"/>
    </location>
</feature>
<feature type="compositionally biased region" description="Basic and acidic residues" evidence="1">
    <location>
        <begin position="63"/>
        <end position="77"/>
    </location>
</feature>
<evidence type="ECO:0000313" key="2">
    <source>
        <dbReference type="EMBL" id="KAJ8571046.1"/>
    </source>
</evidence>